<keyword evidence="9" id="KW-1185">Reference proteome</keyword>
<dbReference type="InterPro" id="IPR050090">
    <property type="entry name" value="Tyrosine_recombinase_XerCD"/>
</dbReference>
<evidence type="ECO:0000313" key="8">
    <source>
        <dbReference type="EMBL" id="EES53851.1"/>
    </source>
</evidence>
<dbReference type="Pfam" id="PF00589">
    <property type="entry name" value="Phage_integrase"/>
    <property type="match status" value="1"/>
</dbReference>
<dbReference type="InterPro" id="IPR011010">
    <property type="entry name" value="DNA_brk_join_enz"/>
</dbReference>
<evidence type="ECO:0000259" key="6">
    <source>
        <dbReference type="PROSITE" id="PS51898"/>
    </source>
</evidence>
<dbReference type="Proteomes" id="UP000009374">
    <property type="component" value="Unassembled WGS sequence"/>
</dbReference>
<dbReference type="PANTHER" id="PTHR30349">
    <property type="entry name" value="PHAGE INTEGRASE-RELATED"/>
    <property type="match status" value="1"/>
</dbReference>
<sequence length="347" mass="40518">MGLYKRGALWWMRFSVQGKQIRRSTGTSERKLADKVYKKVLGEIAEGDWFDRLPGEEKTLSELFDKYLEEHSKPNKSSKSYIRDKAISLRMLKEFGDVTLIEIGTEQIFDYKKKRREENLAPASLNKEIAFLRHAFEMAVLWGWLEVNPVSRIPREKVKNRMERWLTGEEEERLLKACPEWLRDMVIFALNTGFRQNEMLSLTWNQVDWDRKAILFWDQKNNGRDTVPVNEKAIDVLKRIGKVKSLSSGHVFLTSNGTPFIARNVVRSFSLALEKAKITNFRWHDLRHTFATRLVHAGVDLYTVQRLGRWRSLSMVMRYAHHNLESLRTGMEAVNRLASTNLAQSGK</sequence>
<organism evidence="8 9">
    <name type="scientific">Leptospirillum ferrodiazotrophum</name>
    <dbReference type="NCBI Taxonomy" id="412449"/>
    <lineage>
        <taxon>Bacteria</taxon>
        <taxon>Pseudomonadati</taxon>
        <taxon>Nitrospirota</taxon>
        <taxon>Nitrospiria</taxon>
        <taxon>Nitrospirales</taxon>
        <taxon>Nitrospiraceae</taxon>
        <taxon>Leptospirillum</taxon>
    </lineage>
</organism>
<evidence type="ECO:0000256" key="1">
    <source>
        <dbReference type="ARBA" id="ARBA00008857"/>
    </source>
</evidence>
<dbReference type="Gene3D" id="1.10.150.130">
    <property type="match status" value="1"/>
</dbReference>
<accession>C6HUB8</accession>
<keyword evidence="4" id="KW-0233">DNA recombination</keyword>
<name>C6HUB8_9BACT</name>
<evidence type="ECO:0000256" key="5">
    <source>
        <dbReference type="PROSITE-ProRule" id="PRU01248"/>
    </source>
</evidence>
<dbReference type="InterPro" id="IPR010998">
    <property type="entry name" value="Integrase_recombinase_N"/>
</dbReference>
<dbReference type="InterPro" id="IPR013762">
    <property type="entry name" value="Integrase-like_cat_sf"/>
</dbReference>
<dbReference type="PANTHER" id="PTHR30349:SF64">
    <property type="entry name" value="PROPHAGE INTEGRASE INTD-RELATED"/>
    <property type="match status" value="1"/>
</dbReference>
<dbReference type="InterPro" id="IPR002104">
    <property type="entry name" value="Integrase_catalytic"/>
</dbReference>
<evidence type="ECO:0000256" key="3">
    <source>
        <dbReference type="ARBA" id="ARBA00023125"/>
    </source>
</evidence>
<dbReference type="GO" id="GO:0006310">
    <property type="term" value="P:DNA recombination"/>
    <property type="evidence" value="ECO:0007669"/>
    <property type="project" value="UniProtKB-KW"/>
</dbReference>
<comment type="similarity">
    <text evidence="1">Belongs to the 'phage' integrase family.</text>
</comment>
<dbReference type="SUPFAM" id="SSF56349">
    <property type="entry name" value="DNA breaking-rejoining enzymes"/>
    <property type="match status" value="1"/>
</dbReference>
<dbReference type="EMBL" id="GG693853">
    <property type="protein sequence ID" value="EES53851.1"/>
    <property type="molecule type" value="Genomic_DNA"/>
</dbReference>
<dbReference type="InterPro" id="IPR044068">
    <property type="entry name" value="CB"/>
</dbReference>
<feature type="domain" description="Tyr recombinase" evidence="6">
    <location>
        <begin position="161"/>
        <end position="332"/>
    </location>
</feature>
<protein>
    <submittedName>
        <fullName evidence="8">Phage integrase family protein</fullName>
    </submittedName>
</protein>
<dbReference type="Gene3D" id="1.10.443.10">
    <property type="entry name" value="Intergrase catalytic core"/>
    <property type="match status" value="1"/>
</dbReference>
<dbReference type="AlphaFoldDB" id="C6HUB8"/>
<dbReference type="GO" id="GO:0003677">
    <property type="term" value="F:DNA binding"/>
    <property type="evidence" value="ECO:0007669"/>
    <property type="project" value="UniProtKB-UniRule"/>
</dbReference>
<dbReference type="PROSITE" id="PS51898">
    <property type="entry name" value="TYR_RECOMBINASE"/>
    <property type="match status" value="1"/>
</dbReference>
<evidence type="ECO:0000259" key="7">
    <source>
        <dbReference type="PROSITE" id="PS51900"/>
    </source>
</evidence>
<gene>
    <name evidence="8" type="ORF">UBAL3_48660065</name>
</gene>
<dbReference type="InterPro" id="IPR057084">
    <property type="entry name" value="Int_N"/>
</dbReference>
<dbReference type="PROSITE" id="PS51900">
    <property type="entry name" value="CB"/>
    <property type="match status" value="1"/>
</dbReference>
<keyword evidence="3 5" id="KW-0238">DNA-binding</keyword>
<dbReference type="CDD" id="cd00796">
    <property type="entry name" value="INT_Rci_Hp1_C"/>
    <property type="match status" value="1"/>
</dbReference>
<evidence type="ECO:0000256" key="4">
    <source>
        <dbReference type="ARBA" id="ARBA00023172"/>
    </source>
</evidence>
<evidence type="ECO:0000256" key="2">
    <source>
        <dbReference type="ARBA" id="ARBA00022908"/>
    </source>
</evidence>
<feature type="domain" description="Core-binding (CB)" evidence="7">
    <location>
        <begin position="58"/>
        <end position="140"/>
    </location>
</feature>
<proteinExistence type="inferred from homology"/>
<reference evidence="8 9" key="1">
    <citation type="journal article" date="2009" name="Appl. Environ. Microbiol.">
        <title>Community genomic and proteomic analyses of chemoautotrophic iron-oxidizing "Leptospirillum rubarum" (Group II) and "Leptospirillum ferrodiazotrophum" (Group III) bacteria in acid mine drainage biofilms.</title>
        <authorList>
            <person name="Goltsman D.S."/>
            <person name="Denef V.J."/>
            <person name="Singer S.W."/>
            <person name="VerBerkmoes N.C."/>
            <person name="Lefsrud M."/>
            <person name="Mueller R.S."/>
            <person name="Dick G.J."/>
            <person name="Sun C.L."/>
            <person name="Wheeler K.E."/>
            <person name="Zemla A."/>
            <person name="Baker B.J."/>
            <person name="Hauser L."/>
            <person name="Land M."/>
            <person name="Shah M.B."/>
            <person name="Thelen M.P."/>
            <person name="Hettich R.L."/>
            <person name="Banfield J.F."/>
        </authorList>
    </citation>
    <scope>NUCLEOTIDE SEQUENCE [LARGE SCALE GENOMIC DNA]</scope>
</reference>
<dbReference type="Pfam" id="PF24624">
    <property type="entry name" value="Int_N"/>
    <property type="match status" value="1"/>
</dbReference>
<keyword evidence="2" id="KW-0229">DNA integration</keyword>
<dbReference type="GO" id="GO:0015074">
    <property type="term" value="P:DNA integration"/>
    <property type="evidence" value="ECO:0007669"/>
    <property type="project" value="UniProtKB-KW"/>
</dbReference>
<evidence type="ECO:0000313" key="9">
    <source>
        <dbReference type="Proteomes" id="UP000009374"/>
    </source>
</evidence>